<dbReference type="KEGG" id="tsin:OXH18_03850"/>
<dbReference type="RefSeq" id="WP_268611098.1">
    <property type="nucleotide sequence ID" value="NZ_CP113797.1"/>
</dbReference>
<evidence type="ECO:0000313" key="3">
    <source>
        <dbReference type="Proteomes" id="UP001163152"/>
    </source>
</evidence>
<dbReference type="InterPro" id="IPR050834">
    <property type="entry name" value="Glycosyltransf_2"/>
</dbReference>
<evidence type="ECO:0000259" key="1">
    <source>
        <dbReference type="Pfam" id="PF00535"/>
    </source>
</evidence>
<dbReference type="SUPFAM" id="SSF53448">
    <property type="entry name" value="Nucleotide-diphospho-sugar transferases"/>
    <property type="match status" value="1"/>
</dbReference>
<dbReference type="AlphaFoldDB" id="A0A9E9CBU1"/>
<protein>
    <submittedName>
        <fullName evidence="2">Glycosyltransferase family 2 protein</fullName>
    </submittedName>
</protein>
<reference evidence="2" key="1">
    <citation type="submission" date="2022-12" db="EMBL/GenBank/DDBJ databases">
        <title>Polyphasic identification of a Novel Hot-Spring Cyanobacterium Ocullathermofonsia sinensis gen nov. sp. nov. and Genomic Insights on its Adaptations to the Thermal Habitat.</title>
        <authorList>
            <person name="Daroch M."/>
            <person name="Tang J."/>
            <person name="Jiang Y."/>
        </authorList>
    </citation>
    <scope>NUCLEOTIDE SEQUENCE</scope>
    <source>
        <strain evidence="2">PKUAC-SCTA174</strain>
    </source>
</reference>
<dbReference type="Proteomes" id="UP001163152">
    <property type="component" value="Chromosome"/>
</dbReference>
<feature type="domain" description="Glycosyltransferase 2-like" evidence="1">
    <location>
        <begin position="13"/>
        <end position="145"/>
    </location>
</feature>
<dbReference type="PANTHER" id="PTHR43685">
    <property type="entry name" value="GLYCOSYLTRANSFERASE"/>
    <property type="match status" value="1"/>
</dbReference>
<organism evidence="2 3">
    <name type="scientific">Thermocoleostomius sinensis A174</name>
    <dbReference type="NCBI Taxonomy" id="2016057"/>
    <lineage>
        <taxon>Bacteria</taxon>
        <taxon>Bacillati</taxon>
        <taxon>Cyanobacteriota</taxon>
        <taxon>Cyanophyceae</taxon>
        <taxon>Oculatellales</taxon>
        <taxon>Oculatellaceae</taxon>
        <taxon>Thermocoleostomius</taxon>
    </lineage>
</organism>
<proteinExistence type="predicted"/>
<accession>A0A9E9CBU1</accession>
<sequence length="310" mass="34698">MEPTLEPMQPFVSVVIPVFNDADSLQLCLRALEQQTYPRANYEVIVVDNGSDRAEAVQAAVAECGQAIVAQEAQPGSYAARNKGISLAKGAIIAFTDADCIPAPDWLERGVAHLQNHPDCGLLVGRINIFFQNPDRLTLVEQYEKVMAFQQKEHLELYNYGSTANVFTFKQVIDRVGVFDASLKSNGDFEWGRRIHAHGYKQLYADDVCIDHPARHSFAQLYKRTVRLAGGIYDAQIQRCGTAVQRNKLFVRSVLEDLATPLLSVADIFFDPKLDTFDQKINIYLINSFVRYVRAAEKIRLKLGGISTRG</sequence>
<name>A0A9E9CBU1_9CYAN</name>
<dbReference type="InterPro" id="IPR001173">
    <property type="entry name" value="Glyco_trans_2-like"/>
</dbReference>
<dbReference type="Pfam" id="PF00535">
    <property type="entry name" value="Glycos_transf_2"/>
    <property type="match status" value="1"/>
</dbReference>
<keyword evidence="3" id="KW-1185">Reference proteome</keyword>
<dbReference type="EMBL" id="CP113797">
    <property type="protein sequence ID" value="WAL61145.1"/>
    <property type="molecule type" value="Genomic_DNA"/>
</dbReference>
<dbReference type="InterPro" id="IPR029044">
    <property type="entry name" value="Nucleotide-diphossugar_trans"/>
</dbReference>
<dbReference type="PANTHER" id="PTHR43685:SF2">
    <property type="entry name" value="GLYCOSYLTRANSFERASE 2-LIKE DOMAIN-CONTAINING PROTEIN"/>
    <property type="match status" value="1"/>
</dbReference>
<dbReference type="Gene3D" id="3.90.550.10">
    <property type="entry name" value="Spore Coat Polysaccharide Biosynthesis Protein SpsA, Chain A"/>
    <property type="match status" value="1"/>
</dbReference>
<evidence type="ECO:0000313" key="2">
    <source>
        <dbReference type="EMBL" id="WAL61145.1"/>
    </source>
</evidence>
<gene>
    <name evidence="2" type="ORF">OXH18_03850</name>
</gene>
<dbReference type="CDD" id="cd00761">
    <property type="entry name" value="Glyco_tranf_GTA_type"/>
    <property type="match status" value="1"/>
</dbReference>